<feature type="transmembrane region" description="Helical" evidence="1">
    <location>
        <begin position="33"/>
        <end position="52"/>
    </location>
</feature>
<dbReference type="OrthoDB" id="2357341at2"/>
<reference evidence="2 3" key="1">
    <citation type="submission" date="2015-08" db="EMBL/GenBank/DDBJ databases">
        <title>Draft Genome Sequence of Bacillus vietnamensis UCD-SED5.</title>
        <authorList>
            <person name="Lee R.D."/>
            <person name="Jospin G."/>
            <person name="Lang J.M."/>
            <person name="Coil D.A."/>
            <person name="Eisen J.A."/>
        </authorList>
    </citation>
    <scope>NUCLEOTIDE SEQUENCE [LARGE SCALE GENOMIC DNA]</scope>
    <source>
        <strain evidence="2 3">UCD-SED5</strain>
    </source>
</reference>
<dbReference type="PATRIC" id="fig|218284.4.peg.914"/>
<sequence length="71" mass="7694">MGVYYFAILFIGVFLVFRAGLQAFRQGSFLKPGVWLFGVMGAVLIGVSIFMFTPGSADIVADLLGMTNKPE</sequence>
<dbReference type="EMBL" id="LIXZ01000002">
    <property type="protein sequence ID" value="KPL60963.1"/>
    <property type="molecule type" value="Genomic_DNA"/>
</dbReference>
<protein>
    <submittedName>
        <fullName evidence="2">Uncharacterized protein</fullName>
    </submittedName>
</protein>
<evidence type="ECO:0000313" key="3">
    <source>
        <dbReference type="Proteomes" id="UP000050398"/>
    </source>
</evidence>
<dbReference type="RefSeq" id="WP_060671173.1">
    <property type="nucleotide sequence ID" value="NZ_LIXZ01000002.1"/>
</dbReference>
<keyword evidence="1" id="KW-0812">Transmembrane</keyword>
<accession>A0A0P6W7I1</accession>
<evidence type="ECO:0000256" key="1">
    <source>
        <dbReference type="SAM" id="Phobius"/>
    </source>
</evidence>
<organism evidence="2 3">
    <name type="scientific">Rossellomorea vietnamensis</name>
    <dbReference type="NCBI Taxonomy" id="218284"/>
    <lineage>
        <taxon>Bacteria</taxon>
        <taxon>Bacillati</taxon>
        <taxon>Bacillota</taxon>
        <taxon>Bacilli</taxon>
        <taxon>Bacillales</taxon>
        <taxon>Bacillaceae</taxon>
        <taxon>Rossellomorea</taxon>
    </lineage>
</organism>
<evidence type="ECO:0000313" key="2">
    <source>
        <dbReference type="EMBL" id="KPL60963.1"/>
    </source>
</evidence>
<name>A0A0P6W7I1_9BACI</name>
<dbReference type="AlphaFoldDB" id="A0A0P6W7I1"/>
<proteinExistence type="predicted"/>
<keyword evidence="1" id="KW-1133">Transmembrane helix</keyword>
<keyword evidence="1" id="KW-0472">Membrane</keyword>
<gene>
    <name evidence="2" type="ORF">AM506_04345</name>
</gene>
<comment type="caution">
    <text evidence="2">The sequence shown here is derived from an EMBL/GenBank/DDBJ whole genome shotgun (WGS) entry which is preliminary data.</text>
</comment>
<dbReference type="Proteomes" id="UP000050398">
    <property type="component" value="Unassembled WGS sequence"/>
</dbReference>